<dbReference type="WBParaSite" id="PS1159_v2.g12169.t1">
    <property type="protein sequence ID" value="PS1159_v2.g12169.t1"/>
    <property type="gene ID" value="PS1159_v2.g12169"/>
</dbReference>
<protein>
    <submittedName>
        <fullName evidence="2">Uncharacterized protein</fullName>
    </submittedName>
</protein>
<name>A0AC35EZ10_9BILA</name>
<dbReference type="Proteomes" id="UP000887580">
    <property type="component" value="Unplaced"/>
</dbReference>
<evidence type="ECO:0000313" key="2">
    <source>
        <dbReference type="WBParaSite" id="PS1159_v2.g12169.t1"/>
    </source>
</evidence>
<evidence type="ECO:0000313" key="1">
    <source>
        <dbReference type="Proteomes" id="UP000887580"/>
    </source>
</evidence>
<reference evidence="2" key="1">
    <citation type="submission" date="2022-11" db="UniProtKB">
        <authorList>
            <consortium name="WormBaseParasite"/>
        </authorList>
    </citation>
    <scope>IDENTIFICATION</scope>
</reference>
<sequence length="326" mass="37695">MATKENCFVLKAQPFHNYYTENDNNQYSNINLNQSKKTSTLIPVHSQNKSYNDKHCVSDKYKTYSWVEDYKSANSNTEARTKGANKSWKKSGSTDNTKNSTLSLHIIAYKNSFEVDSLIEGKKDESIKKEKYESIKEKEDYKQICIFLPQNPFEFPRQQNDKVSESEVSKYKASQRLINSDQKELDEISQDGTISPPSYSVRELPDGRFYNYTLNLSWPERPKEGYYSAKEYLKRKEEKKKFQQTKMNTSQNSSTVLPSDLFDENEKKSAKWFLGTVSPLTAAKKVKNGHMAIFCLLDESEYSEVSISQKPVLLYKNHSGVVSFCF</sequence>
<proteinExistence type="predicted"/>
<accession>A0AC35EZ10</accession>
<organism evidence="1 2">
    <name type="scientific">Panagrolaimus sp. PS1159</name>
    <dbReference type="NCBI Taxonomy" id="55785"/>
    <lineage>
        <taxon>Eukaryota</taxon>
        <taxon>Metazoa</taxon>
        <taxon>Ecdysozoa</taxon>
        <taxon>Nematoda</taxon>
        <taxon>Chromadorea</taxon>
        <taxon>Rhabditida</taxon>
        <taxon>Tylenchina</taxon>
        <taxon>Panagrolaimomorpha</taxon>
        <taxon>Panagrolaimoidea</taxon>
        <taxon>Panagrolaimidae</taxon>
        <taxon>Panagrolaimus</taxon>
    </lineage>
</organism>